<dbReference type="Pfam" id="PF00480">
    <property type="entry name" value="ROK"/>
    <property type="match status" value="1"/>
</dbReference>
<sequence length="402" mass="42163">MTSPKLRLRARVLDALQQFGPRSRADLARELGISRATAAAAVKDLLAAQLVEDGMDADAQPVRIGRPGSPVRIRTEAAYLIGIDFGRLTLRIGIFDLAYQAIREEAWAFDIDAPAEAALDRAAEHVEAMITAAGIARDKIRAVGVGVPGPVDAATGMLHAGSILASWVGTDVPGGLARRLDLPVYMDNDANLGALAEMTFGGAKTAKVALYVLLSVGVGLGIVINGRVFRGASGIAGELGHVVTDERGAICRCGSRGCLEAQVSVNALRNALQVSLGQITTDDMLRLAAEGHIGAGRVVADAGAMVGRAVGDLCNYFNPDVVLVGGELMRAGSVLLNPLRDAMQRFSIARATEHVRIAPGALGERAELLGTLLFASEKARQNPSRPTARPAQTENPSCERTI</sequence>
<dbReference type="SUPFAM" id="SSF46785">
    <property type="entry name" value="Winged helix' DNA-binding domain"/>
    <property type="match status" value="1"/>
</dbReference>
<dbReference type="RefSeq" id="WP_227310257.1">
    <property type="nucleotide sequence ID" value="NZ_JAESVA010000014.1"/>
</dbReference>
<dbReference type="InterPro" id="IPR000600">
    <property type="entry name" value="ROK"/>
</dbReference>
<dbReference type="InterPro" id="IPR036388">
    <property type="entry name" value="WH-like_DNA-bd_sf"/>
</dbReference>
<dbReference type="Proteomes" id="UP000721844">
    <property type="component" value="Unassembled WGS sequence"/>
</dbReference>
<evidence type="ECO:0000259" key="3">
    <source>
        <dbReference type="Pfam" id="PF12802"/>
    </source>
</evidence>
<dbReference type="PANTHER" id="PTHR18964:SF173">
    <property type="entry name" value="GLUCOKINASE"/>
    <property type="match status" value="1"/>
</dbReference>
<evidence type="ECO:0000313" key="4">
    <source>
        <dbReference type="EMBL" id="MCB8883600.1"/>
    </source>
</evidence>
<proteinExistence type="inferred from homology"/>
<dbReference type="Pfam" id="PF12802">
    <property type="entry name" value="MarR_2"/>
    <property type="match status" value="1"/>
</dbReference>
<dbReference type="EMBL" id="JAESVA010000014">
    <property type="protein sequence ID" value="MCB8883600.1"/>
    <property type="molecule type" value="Genomic_DNA"/>
</dbReference>
<dbReference type="InterPro" id="IPR049874">
    <property type="entry name" value="ROK_cs"/>
</dbReference>
<comment type="caution">
    <text evidence="4">The sequence shown here is derived from an EMBL/GenBank/DDBJ whole genome shotgun (WGS) entry which is preliminary data.</text>
</comment>
<dbReference type="InterPro" id="IPR000835">
    <property type="entry name" value="HTH_MarR-typ"/>
</dbReference>
<organism evidence="4 5">
    <name type="scientific">Acidisoma cellulosilyticum</name>
    <dbReference type="NCBI Taxonomy" id="2802395"/>
    <lineage>
        <taxon>Bacteria</taxon>
        <taxon>Pseudomonadati</taxon>
        <taxon>Pseudomonadota</taxon>
        <taxon>Alphaproteobacteria</taxon>
        <taxon>Acetobacterales</taxon>
        <taxon>Acidocellaceae</taxon>
        <taxon>Acidisoma</taxon>
    </lineage>
</organism>
<dbReference type="GO" id="GO:0003700">
    <property type="term" value="F:DNA-binding transcription factor activity"/>
    <property type="evidence" value="ECO:0007669"/>
    <property type="project" value="InterPro"/>
</dbReference>
<dbReference type="InterPro" id="IPR043129">
    <property type="entry name" value="ATPase_NBD"/>
</dbReference>
<reference evidence="4 5" key="1">
    <citation type="journal article" date="2021" name="Microorganisms">
        <title>Acidisoma silvae sp. nov. and Acidisomacellulosilytica sp. nov., Two Acidophilic Bacteria Isolated from Decaying Wood, Hydrolyzing Cellulose and Producing Poly-3-hydroxybutyrate.</title>
        <authorList>
            <person name="Mieszkin S."/>
            <person name="Pouder E."/>
            <person name="Uroz S."/>
            <person name="Simon-Colin C."/>
            <person name="Alain K."/>
        </authorList>
    </citation>
    <scope>NUCLEOTIDE SEQUENCE [LARGE SCALE GENOMIC DNA]</scope>
    <source>
        <strain evidence="4 5">HW T5.17</strain>
    </source>
</reference>
<feature type="region of interest" description="Disordered" evidence="2">
    <location>
        <begin position="378"/>
        <end position="402"/>
    </location>
</feature>
<dbReference type="InterPro" id="IPR036390">
    <property type="entry name" value="WH_DNA-bd_sf"/>
</dbReference>
<dbReference type="PROSITE" id="PS01125">
    <property type="entry name" value="ROK"/>
    <property type="match status" value="1"/>
</dbReference>
<dbReference type="PANTHER" id="PTHR18964">
    <property type="entry name" value="ROK (REPRESSOR, ORF, KINASE) FAMILY"/>
    <property type="match status" value="1"/>
</dbReference>
<evidence type="ECO:0000256" key="2">
    <source>
        <dbReference type="SAM" id="MobiDB-lite"/>
    </source>
</evidence>
<dbReference type="SUPFAM" id="SSF53067">
    <property type="entry name" value="Actin-like ATPase domain"/>
    <property type="match status" value="1"/>
</dbReference>
<keyword evidence="5" id="KW-1185">Reference proteome</keyword>
<evidence type="ECO:0000313" key="5">
    <source>
        <dbReference type="Proteomes" id="UP000721844"/>
    </source>
</evidence>
<dbReference type="Gene3D" id="3.30.420.40">
    <property type="match status" value="2"/>
</dbReference>
<dbReference type="AlphaFoldDB" id="A0A963Z672"/>
<gene>
    <name evidence="4" type="ORF">ACELLULO517_25350</name>
</gene>
<evidence type="ECO:0000256" key="1">
    <source>
        <dbReference type="ARBA" id="ARBA00006479"/>
    </source>
</evidence>
<name>A0A963Z672_9PROT</name>
<accession>A0A963Z672</accession>
<dbReference type="Gene3D" id="1.10.10.10">
    <property type="entry name" value="Winged helix-like DNA-binding domain superfamily/Winged helix DNA-binding domain"/>
    <property type="match status" value="1"/>
</dbReference>
<comment type="similarity">
    <text evidence="1">Belongs to the ROK (NagC/XylR) family.</text>
</comment>
<feature type="compositionally biased region" description="Polar residues" evidence="2">
    <location>
        <begin position="381"/>
        <end position="402"/>
    </location>
</feature>
<feature type="domain" description="HTH marR-type" evidence="3">
    <location>
        <begin position="9"/>
        <end position="52"/>
    </location>
</feature>
<protein>
    <submittedName>
        <fullName evidence="4">ROK family transcriptional regulator</fullName>
    </submittedName>
</protein>
<dbReference type="CDD" id="cd00090">
    <property type="entry name" value="HTH_ARSR"/>
    <property type="match status" value="1"/>
</dbReference>
<dbReference type="InterPro" id="IPR011991">
    <property type="entry name" value="ArsR-like_HTH"/>
</dbReference>